<proteinExistence type="predicted"/>
<sequence>MAFIYINHSLLDNVDKHDYLKAYLKGEERVKKNDEESDQEEDASGAQAFKLRL</sequence>
<evidence type="ECO:0000313" key="4">
    <source>
        <dbReference type="Proteomes" id="UP000460718"/>
    </source>
</evidence>
<organism evidence="2 4">
    <name type="scientific">Phytophthora fragariae</name>
    <dbReference type="NCBI Taxonomy" id="53985"/>
    <lineage>
        <taxon>Eukaryota</taxon>
        <taxon>Sar</taxon>
        <taxon>Stramenopiles</taxon>
        <taxon>Oomycota</taxon>
        <taxon>Peronosporomycetes</taxon>
        <taxon>Peronosporales</taxon>
        <taxon>Peronosporaceae</taxon>
        <taxon>Phytophthora</taxon>
    </lineage>
</organism>
<gene>
    <name evidence="3" type="ORF">PF004_g7756</name>
    <name evidence="2" type="ORF">PF011_g7663</name>
</gene>
<evidence type="ECO:0000256" key="1">
    <source>
        <dbReference type="SAM" id="MobiDB-lite"/>
    </source>
</evidence>
<dbReference type="Proteomes" id="UP000476176">
    <property type="component" value="Unassembled WGS sequence"/>
</dbReference>
<evidence type="ECO:0000313" key="2">
    <source>
        <dbReference type="EMBL" id="KAE9015356.1"/>
    </source>
</evidence>
<accession>A0A6A3L6T2</accession>
<name>A0A6A3L6T2_9STRA</name>
<protein>
    <submittedName>
        <fullName evidence="2">Uncharacterized protein</fullName>
    </submittedName>
</protein>
<dbReference type="Proteomes" id="UP000460718">
    <property type="component" value="Unassembled WGS sequence"/>
</dbReference>
<comment type="caution">
    <text evidence="2">The sequence shown here is derived from an EMBL/GenBank/DDBJ whole genome shotgun (WGS) entry which is preliminary data.</text>
</comment>
<reference evidence="4 5" key="1">
    <citation type="submission" date="2018-09" db="EMBL/GenBank/DDBJ databases">
        <title>Genomic investigation of the strawberry pathogen Phytophthora fragariae indicates pathogenicity is determined by transcriptional variation in three key races.</title>
        <authorList>
            <person name="Adams T.M."/>
            <person name="Armitage A.D."/>
            <person name="Sobczyk M.K."/>
            <person name="Bates H.J."/>
            <person name="Dunwell J.M."/>
            <person name="Nellist C.F."/>
            <person name="Harrison R.J."/>
        </authorList>
    </citation>
    <scope>NUCLEOTIDE SEQUENCE [LARGE SCALE GENOMIC DNA]</scope>
    <source>
        <strain evidence="3 5">BC-23</strain>
        <strain evidence="2 4">SCRP245</strain>
    </source>
</reference>
<evidence type="ECO:0000313" key="5">
    <source>
        <dbReference type="Proteomes" id="UP000476176"/>
    </source>
</evidence>
<feature type="region of interest" description="Disordered" evidence="1">
    <location>
        <begin position="30"/>
        <end position="53"/>
    </location>
</feature>
<dbReference type="EMBL" id="QXFW01000344">
    <property type="protein sequence ID" value="KAE9015356.1"/>
    <property type="molecule type" value="Genomic_DNA"/>
</dbReference>
<evidence type="ECO:0000313" key="3">
    <source>
        <dbReference type="EMBL" id="KAE9239878.1"/>
    </source>
</evidence>
<dbReference type="EMBL" id="QXGC01000343">
    <property type="protein sequence ID" value="KAE9239878.1"/>
    <property type="molecule type" value="Genomic_DNA"/>
</dbReference>
<dbReference type="AlphaFoldDB" id="A0A6A3L6T2"/>